<feature type="active site" evidence="14">
    <location>
        <position position="435"/>
    </location>
</feature>
<comment type="similarity">
    <text evidence="2 14">In the C-terminal section; belongs to the peptidase M41 family.</text>
</comment>
<dbReference type="GO" id="GO:0030163">
    <property type="term" value="P:protein catabolic process"/>
    <property type="evidence" value="ECO:0007669"/>
    <property type="project" value="UniProtKB-UniRule"/>
</dbReference>
<evidence type="ECO:0000256" key="9">
    <source>
        <dbReference type="ARBA" id="ARBA00022840"/>
    </source>
</evidence>
<comment type="cofactor">
    <cofactor evidence="14">
        <name>Zn(2+)</name>
        <dbReference type="ChEBI" id="CHEBI:29105"/>
    </cofactor>
    <text evidence="14">Binds 1 zinc ion per subunit.</text>
</comment>
<dbReference type="HAMAP" id="MF_01458">
    <property type="entry name" value="FtsH"/>
    <property type="match status" value="1"/>
</dbReference>
<accession>Q46MW8</accession>
<dbReference type="FunFam" id="1.10.8.60:FF:000001">
    <property type="entry name" value="ATP-dependent zinc metalloprotease FtsH"/>
    <property type="match status" value="1"/>
</dbReference>
<dbReference type="SMART" id="SM00382">
    <property type="entry name" value="AAA"/>
    <property type="match status" value="1"/>
</dbReference>
<dbReference type="OrthoDB" id="9809379at2"/>
<dbReference type="Gene3D" id="3.40.50.300">
    <property type="entry name" value="P-loop containing nucleotide triphosphate hydrolases"/>
    <property type="match status" value="1"/>
</dbReference>
<sequence>MEPRQQQFSLWYLLLTVSAMLILQSVLFSSHVETLPYSDFKVLLKAGKLKELTLGEGVITGTVNTDGIENLLPKPQVEEMQRQGKGDHPFSTLRVNDPNLVQELESAKVRFVGQADNKWIGTLLSWVVPAMLFFVVWSFLIKRMGGAAGGMLEIGKSKAKVYMQKETGVTFADVAGIDEAKEELAEIVNFLKDPQRYRRLGGKIPKGVLLLGAPGTGKTLLAKAVAGEAGVPFFSMSGSEFVEMFVGVGAARVRDLFNQAETKAPCIIFIDELDALGKTRALGAVTGNDEREQTLNQLLVEMDGFDTNKGVIIMAATNRPEILDPALLRPGRFDRHIALDRPDLKGREQILKVHIKNVVLAPTVELKKLAARTPGFAGADLANLVNEAALLAARKGKDAVEMADFDDALDRIIGGLEKKNRVMNQQEKETIAYHEAGHAIVAELRPRADRVSKVSIIPRGVAALGYTQQTPTEDRYLLKQSELLDRLDVLLGGRIAEQIIFGDVSTGAQNDLQRATDMARQMITQFGMSEQLGLATYEEMPNPLFMGAGMMPRDRKEYSENTAQLIDAEVRQLLTDASKRVKQTLMENRHRLDALAKLLLEQEVVERPALDLLLSDKVTPLIPGRPVTDVASTSGSQKRSHENDSK</sequence>
<evidence type="ECO:0000313" key="18">
    <source>
        <dbReference type="EMBL" id="AAZ65507.1"/>
    </source>
</evidence>
<feature type="binding site" evidence="14">
    <location>
        <position position="511"/>
    </location>
    <ligand>
        <name>Zn(2+)</name>
        <dbReference type="ChEBI" id="CHEBI:29105"/>
        <note>catalytic</note>
    </ligand>
</feature>
<evidence type="ECO:0000256" key="5">
    <source>
        <dbReference type="ARBA" id="ARBA00022723"/>
    </source>
</evidence>
<comment type="subunit">
    <text evidence="14">Homohexamer.</text>
</comment>
<dbReference type="KEGG" id="reu:Reut_C6194"/>
<dbReference type="SUPFAM" id="SSF140990">
    <property type="entry name" value="FtsH protease domain-like"/>
    <property type="match status" value="1"/>
</dbReference>
<keyword evidence="5 14" id="KW-0479">Metal-binding</keyword>
<dbReference type="GO" id="GO:0016887">
    <property type="term" value="F:ATP hydrolysis activity"/>
    <property type="evidence" value="ECO:0007669"/>
    <property type="project" value="UniProtKB-UniRule"/>
</dbReference>
<dbReference type="GO" id="GO:0006508">
    <property type="term" value="P:proteolysis"/>
    <property type="evidence" value="ECO:0007669"/>
    <property type="project" value="UniProtKB-KW"/>
</dbReference>
<feature type="transmembrane region" description="Helical" evidence="14">
    <location>
        <begin position="119"/>
        <end position="141"/>
    </location>
</feature>
<keyword evidence="9 14" id="KW-0067">ATP-binding</keyword>
<protein>
    <recommendedName>
        <fullName evidence="14">ATP-dependent zinc metalloprotease FtsH</fullName>
        <ecNumber evidence="14">3.4.24.-</ecNumber>
    </recommendedName>
</protein>
<reference evidence="18" key="1">
    <citation type="submission" date="2005-08" db="EMBL/GenBank/DDBJ databases">
        <title>Complete sequence of a megaplasmid of Ralstonia eutropha JMP134.</title>
        <authorList>
            <person name="Copeland A."/>
            <person name="Lucas S."/>
            <person name="Lapidus A."/>
            <person name="Barry K."/>
            <person name="Detter J.C."/>
            <person name="Glavina T."/>
            <person name="Hammon N."/>
            <person name="Israni S."/>
            <person name="Pitluck S."/>
            <person name="Goltsman E."/>
            <person name="Martinez M."/>
            <person name="Vergez L."/>
            <person name="Larimer F."/>
            <person name="Land M."/>
            <person name="Lykidis A."/>
            <person name="Richardson P."/>
        </authorList>
    </citation>
    <scope>NUCLEOTIDE SEQUENCE [LARGE SCALE GENOMIC DNA]</scope>
    <source>
        <strain evidence="18">JMP134</strain>
        <plasmid evidence="18">megaplasmid</plasmid>
    </source>
</reference>
<evidence type="ECO:0000256" key="1">
    <source>
        <dbReference type="ARBA" id="ARBA00004370"/>
    </source>
</evidence>
<proteinExistence type="inferred from homology"/>
<keyword evidence="18" id="KW-0614">Plasmid</keyword>
<evidence type="ECO:0000256" key="13">
    <source>
        <dbReference type="ARBA" id="ARBA00061570"/>
    </source>
</evidence>
<dbReference type="InterPro" id="IPR041569">
    <property type="entry name" value="AAA_lid_3"/>
</dbReference>
<dbReference type="InterPro" id="IPR003960">
    <property type="entry name" value="ATPase_AAA_CS"/>
</dbReference>
<name>Q46MW8_CUPPJ</name>
<evidence type="ECO:0000256" key="7">
    <source>
        <dbReference type="ARBA" id="ARBA00022801"/>
    </source>
</evidence>
<dbReference type="InterPro" id="IPR003959">
    <property type="entry name" value="ATPase_AAA_core"/>
</dbReference>
<gene>
    <name evidence="14" type="primary">ftsH</name>
    <name evidence="18" type="ordered locus">Reut_C6194</name>
</gene>
<dbReference type="SUPFAM" id="SSF52540">
    <property type="entry name" value="P-loop containing nucleoside triphosphate hydrolases"/>
    <property type="match status" value="1"/>
</dbReference>
<dbReference type="PANTHER" id="PTHR23076">
    <property type="entry name" value="METALLOPROTEASE M41 FTSH"/>
    <property type="match status" value="1"/>
</dbReference>
<keyword evidence="7 14" id="KW-0378">Hydrolase</keyword>
<keyword evidence="14" id="KW-1003">Cell membrane</keyword>
<keyword evidence="11 14" id="KW-0482">Metalloprotease</keyword>
<dbReference type="Gene3D" id="1.10.8.60">
    <property type="match status" value="1"/>
</dbReference>
<dbReference type="eggNOG" id="COG0465">
    <property type="taxonomic scope" value="Bacteria"/>
</dbReference>
<evidence type="ECO:0000256" key="14">
    <source>
        <dbReference type="HAMAP-Rule" id="MF_01458"/>
    </source>
</evidence>
<evidence type="ECO:0000256" key="8">
    <source>
        <dbReference type="ARBA" id="ARBA00022833"/>
    </source>
</evidence>
<dbReference type="FunFam" id="3.40.50.300:FF:000001">
    <property type="entry name" value="ATP-dependent zinc metalloprotease FtsH"/>
    <property type="match status" value="1"/>
</dbReference>
<keyword evidence="3 14" id="KW-0645">Protease</keyword>
<evidence type="ECO:0000256" key="4">
    <source>
        <dbReference type="ARBA" id="ARBA00022692"/>
    </source>
</evidence>
<keyword evidence="10 14" id="KW-1133">Transmembrane helix</keyword>
<feature type="domain" description="AAA+ ATPase" evidence="17">
    <location>
        <begin position="204"/>
        <end position="343"/>
    </location>
</feature>
<evidence type="ECO:0000256" key="11">
    <source>
        <dbReference type="ARBA" id="ARBA00023049"/>
    </source>
</evidence>
<feature type="transmembrane region" description="Helical" evidence="14">
    <location>
        <begin position="12"/>
        <end position="32"/>
    </location>
</feature>
<evidence type="ECO:0000256" key="16">
    <source>
        <dbReference type="SAM" id="MobiDB-lite"/>
    </source>
</evidence>
<dbReference type="NCBIfam" id="TIGR01241">
    <property type="entry name" value="FtsH_fam"/>
    <property type="match status" value="1"/>
</dbReference>
<dbReference type="InterPro" id="IPR003593">
    <property type="entry name" value="AAA+_ATPase"/>
</dbReference>
<keyword evidence="8 14" id="KW-0862">Zinc</keyword>
<evidence type="ECO:0000256" key="2">
    <source>
        <dbReference type="ARBA" id="ARBA00010044"/>
    </source>
</evidence>
<dbReference type="InterPro" id="IPR005936">
    <property type="entry name" value="FtsH"/>
</dbReference>
<dbReference type="EC" id="3.4.24.-" evidence="14"/>
<evidence type="ECO:0000256" key="3">
    <source>
        <dbReference type="ARBA" id="ARBA00022670"/>
    </source>
</evidence>
<dbReference type="Pfam" id="PF06480">
    <property type="entry name" value="FtsH_ext"/>
    <property type="match status" value="1"/>
</dbReference>
<comment type="subcellular location">
    <subcellularLocation>
        <location evidence="14">Cell membrane</location>
        <topology evidence="14">Multi-pass membrane protein</topology>
        <orientation evidence="14">Cytoplasmic side</orientation>
    </subcellularLocation>
    <subcellularLocation>
        <location evidence="1">Membrane</location>
    </subcellularLocation>
</comment>
<dbReference type="Gene3D" id="3.30.720.210">
    <property type="match status" value="1"/>
</dbReference>
<dbReference type="Pfam" id="PF01434">
    <property type="entry name" value="Peptidase_M41"/>
    <property type="match status" value="1"/>
</dbReference>
<dbReference type="GO" id="GO:0008270">
    <property type="term" value="F:zinc ion binding"/>
    <property type="evidence" value="ECO:0007669"/>
    <property type="project" value="UniProtKB-UniRule"/>
</dbReference>
<dbReference type="GO" id="GO:0005524">
    <property type="term" value="F:ATP binding"/>
    <property type="evidence" value="ECO:0007669"/>
    <property type="project" value="UniProtKB-UniRule"/>
</dbReference>
<comment type="similarity">
    <text evidence="15">Belongs to the AAA ATPase family.</text>
</comment>
<dbReference type="Gene3D" id="1.20.58.760">
    <property type="entry name" value="Peptidase M41"/>
    <property type="match status" value="1"/>
</dbReference>
<evidence type="ECO:0000256" key="6">
    <source>
        <dbReference type="ARBA" id="ARBA00022741"/>
    </source>
</evidence>
<dbReference type="GO" id="GO:0005886">
    <property type="term" value="C:plasma membrane"/>
    <property type="evidence" value="ECO:0007669"/>
    <property type="project" value="UniProtKB-SubCell"/>
</dbReference>
<feature type="region of interest" description="Disordered" evidence="16">
    <location>
        <begin position="623"/>
        <end position="646"/>
    </location>
</feature>
<dbReference type="PROSITE" id="PS00674">
    <property type="entry name" value="AAA"/>
    <property type="match status" value="1"/>
</dbReference>
<dbReference type="HOGENOM" id="CLU_000688_16_2_4"/>
<keyword evidence="12 14" id="KW-0472">Membrane</keyword>
<dbReference type="GO" id="GO:0004222">
    <property type="term" value="F:metalloendopeptidase activity"/>
    <property type="evidence" value="ECO:0007669"/>
    <property type="project" value="InterPro"/>
</dbReference>
<geneLocation type="plasmid" evidence="18">
    <name>megaplasmid</name>
</geneLocation>
<keyword evidence="4 14" id="KW-0812">Transmembrane</keyword>
<dbReference type="InterPro" id="IPR037219">
    <property type="entry name" value="Peptidase_M41-like"/>
</dbReference>
<dbReference type="InterPro" id="IPR027417">
    <property type="entry name" value="P-loop_NTPase"/>
</dbReference>
<dbReference type="InterPro" id="IPR011546">
    <property type="entry name" value="Pept_M41_FtsH_extracell"/>
</dbReference>
<dbReference type="CDD" id="cd19501">
    <property type="entry name" value="RecA-like_FtsH"/>
    <property type="match status" value="1"/>
</dbReference>
<evidence type="ECO:0000256" key="10">
    <source>
        <dbReference type="ARBA" id="ARBA00022989"/>
    </source>
</evidence>
<dbReference type="Pfam" id="PF00004">
    <property type="entry name" value="AAA"/>
    <property type="match status" value="1"/>
</dbReference>
<keyword evidence="6 14" id="KW-0547">Nucleotide-binding</keyword>
<feature type="binding site" evidence="14">
    <location>
        <begin position="212"/>
        <end position="219"/>
    </location>
    <ligand>
        <name>ATP</name>
        <dbReference type="ChEBI" id="CHEBI:30616"/>
    </ligand>
</feature>
<dbReference type="EMBL" id="CP000092">
    <property type="protein sequence ID" value="AAZ65507.1"/>
    <property type="molecule type" value="Genomic_DNA"/>
</dbReference>
<dbReference type="InterPro" id="IPR000642">
    <property type="entry name" value="Peptidase_M41"/>
</dbReference>
<comment type="similarity">
    <text evidence="13 14">In the central section; belongs to the AAA ATPase family.</text>
</comment>
<dbReference type="PANTHER" id="PTHR23076:SF113">
    <property type="entry name" value="ATP-DEPENDENT ZINC METALLOPROTEASE FTSH 1, CHLOROPLASTIC-RELATED"/>
    <property type="match status" value="1"/>
</dbReference>
<organism evidence="18">
    <name type="scientific">Cupriavidus pinatubonensis (strain JMP 134 / LMG 1197)</name>
    <name type="common">Cupriavidus necator (strain JMP 134)</name>
    <dbReference type="NCBI Taxonomy" id="264198"/>
    <lineage>
        <taxon>Bacteria</taxon>
        <taxon>Pseudomonadati</taxon>
        <taxon>Pseudomonadota</taxon>
        <taxon>Betaproteobacteria</taxon>
        <taxon>Burkholderiales</taxon>
        <taxon>Burkholderiaceae</taxon>
        <taxon>Cupriavidus</taxon>
    </lineage>
</organism>
<dbReference type="AlphaFoldDB" id="Q46MW8"/>
<dbReference type="FunFam" id="1.20.58.760:FF:000001">
    <property type="entry name" value="ATP-dependent zinc metalloprotease FtsH"/>
    <property type="match status" value="1"/>
</dbReference>
<comment type="function">
    <text evidence="14">Acts as a processive, ATP-dependent zinc metallopeptidase for both cytoplasmic and membrane proteins. Plays a role in the quality control of integral membrane proteins.</text>
</comment>
<evidence type="ECO:0000259" key="17">
    <source>
        <dbReference type="SMART" id="SM00382"/>
    </source>
</evidence>
<dbReference type="Pfam" id="PF17862">
    <property type="entry name" value="AAA_lid_3"/>
    <property type="match status" value="1"/>
</dbReference>
<feature type="binding site" evidence="14">
    <location>
        <position position="434"/>
    </location>
    <ligand>
        <name>Zn(2+)</name>
        <dbReference type="ChEBI" id="CHEBI:29105"/>
        <note>catalytic</note>
    </ligand>
</feature>
<evidence type="ECO:0000256" key="15">
    <source>
        <dbReference type="RuleBase" id="RU003651"/>
    </source>
</evidence>
<evidence type="ECO:0000256" key="12">
    <source>
        <dbReference type="ARBA" id="ARBA00023136"/>
    </source>
</evidence>
<dbReference type="GO" id="GO:0004176">
    <property type="term" value="F:ATP-dependent peptidase activity"/>
    <property type="evidence" value="ECO:0007669"/>
    <property type="project" value="InterPro"/>
</dbReference>
<feature type="binding site" evidence="14">
    <location>
        <position position="438"/>
    </location>
    <ligand>
        <name>Zn(2+)</name>
        <dbReference type="ChEBI" id="CHEBI:29105"/>
        <note>catalytic</note>
    </ligand>
</feature>